<sequence length="148" mass="15721">MKHWIMAALVASAASMASAQEAVDCDWQARADAIVEPWEDFSRTFANGNVRLALLDMVEPAAAAFHILIISPPYDELGVRQCKTLGMGGGAGFSGVTFEALDAAYDPSVGLIFDLPVSTYDGSSGDFVTGNLLFTLNQATGQIDAWLD</sequence>
<dbReference type="RefSeq" id="WP_209355295.1">
    <property type="nucleotide sequence ID" value="NZ_CP060010.1"/>
</dbReference>
<accession>A0A975I608</accession>
<dbReference type="EMBL" id="CP060010">
    <property type="protein sequence ID" value="QTN34603.1"/>
    <property type="molecule type" value="Genomic_DNA"/>
</dbReference>
<protein>
    <submittedName>
        <fullName evidence="2">Uncharacterized protein</fullName>
    </submittedName>
</protein>
<organism evidence="2 3">
    <name type="scientific">Cognatishimia activa</name>
    <dbReference type="NCBI Taxonomy" id="1715691"/>
    <lineage>
        <taxon>Bacteria</taxon>
        <taxon>Pseudomonadati</taxon>
        <taxon>Pseudomonadota</taxon>
        <taxon>Alphaproteobacteria</taxon>
        <taxon>Rhodobacterales</taxon>
        <taxon>Paracoccaceae</taxon>
        <taxon>Cognatishimia</taxon>
    </lineage>
</organism>
<dbReference type="Proteomes" id="UP000665026">
    <property type="component" value="Chromosome"/>
</dbReference>
<evidence type="ECO:0000313" key="2">
    <source>
        <dbReference type="EMBL" id="QTN34603.1"/>
    </source>
</evidence>
<proteinExistence type="predicted"/>
<name>A0A975I608_9RHOB</name>
<keyword evidence="1" id="KW-0732">Signal</keyword>
<feature type="signal peptide" evidence="1">
    <location>
        <begin position="1"/>
        <end position="19"/>
    </location>
</feature>
<dbReference type="AlphaFoldDB" id="A0A975I608"/>
<feature type="chain" id="PRO_5038113905" evidence="1">
    <location>
        <begin position="20"/>
        <end position="148"/>
    </location>
</feature>
<reference evidence="2" key="1">
    <citation type="submission" date="2020-07" db="EMBL/GenBank/DDBJ databases">
        <title>Genome sequences of bacteria associated with the marine, planktonic diatom Thalassiosira profunda strain ECT2AJA-044.</title>
        <authorList>
            <person name="Gargas C.B."/>
            <person name="Roberts W.R."/>
            <person name="Alverson A.J."/>
        </authorList>
    </citation>
    <scope>NUCLEOTIDE SEQUENCE</scope>
    <source>
        <strain evidence="2">ECT2AJA-044</strain>
    </source>
</reference>
<dbReference type="KEGG" id="cact:HZ995_08750"/>
<evidence type="ECO:0000256" key="1">
    <source>
        <dbReference type="SAM" id="SignalP"/>
    </source>
</evidence>
<evidence type="ECO:0000313" key="3">
    <source>
        <dbReference type="Proteomes" id="UP000665026"/>
    </source>
</evidence>
<gene>
    <name evidence="2" type="ORF">HZ995_08750</name>
</gene>